<evidence type="ECO:0000256" key="5">
    <source>
        <dbReference type="ARBA" id="ARBA00022691"/>
    </source>
</evidence>
<dbReference type="Gene3D" id="3.30.950.10">
    <property type="entry name" value="Methyltransferase, Cobalt-precorrin-4 Transmethylase, Domain 2"/>
    <property type="match status" value="1"/>
</dbReference>
<dbReference type="InterPro" id="IPR014777">
    <property type="entry name" value="4pyrrole_Mease_sub1"/>
</dbReference>
<evidence type="ECO:0000256" key="4">
    <source>
        <dbReference type="ARBA" id="ARBA00022679"/>
    </source>
</evidence>
<keyword evidence="10" id="KW-1185">Reference proteome</keyword>
<comment type="similarity">
    <text evidence="6">Belongs to the methyltransferase superfamily. RsmI family.</text>
</comment>
<reference evidence="9 10" key="1">
    <citation type="submission" date="2023-09" db="EMBL/GenBank/DDBJ databases">
        <authorList>
            <person name="Rey-Velasco X."/>
        </authorList>
    </citation>
    <scope>NUCLEOTIDE SEQUENCE [LARGE SCALE GENOMIC DNA]</scope>
    <source>
        <strain evidence="9 10">W345</strain>
    </source>
</reference>
<keyword evidence="5 6" id="KW-0949">S-adenosyl-L-methionine</keyword>
<dbReference type="PANTHER" id="PTHR46111">
    <property type="entry name" value="RIBOSOMAL RNA SMALL SUBUNIT METHYLTRANSFERASE I"/>
    <property type="match status" value="1"/>
</dbReference>
<dbReference type="RefSeq" id="WP_311365914.1">
    <property type="nucleotide sequence ID" value="NZ_JAVRIC010000022.1"/>
</dbReference>
<accession>A0ABU2WKT8</accession>
<keyword evidence="2 6" id="KW-0698">rRNA processing</keyword>
<dbReference type="InterPro" id="IPR000878">
    <property type="entry name" value="4pyrrol_Mease"/>
</dbReference>
<dbReference type="InterPro" id="IPR018063">
    <property type="entry name" value="SAM_MeTrfase_RsmI_CS"/>
</dbReference>
<keyword evidence="1 6" id="KW-0963">Cytoplasm</keyword>
<dbReference type="GO" id="GO:0032259">
    <property type="term" value="P:methylation"/>
    <property type="evidence" value="ECO:0007669"/>
    <property type="project" value="UniProtKB-KW"/>
</dbReference>
<dbReference type="GO" id="GO:0008168">
    <property type="term" value="F:methyltransferase activity"/>
    <property type="evidence" value="ECO:0007669"/>
    <property type="project" value="UniProtKB-KW"/>
</dbReference>
<evidence type="ECO:0000256" key="2">
    <source>
        <dbReference type="ARBA" id="ARBA00022552"/>
    </source>
</evidence>
<dbReference type="InterPro" id="IPR053910">
    <property type="entry name" value="RsmI_HTH"/>
</dbReference>
<keyword evidence="7" id="KW-0547">Nucleotide-binding</keyword>
<dbReference type="InterPro" id="IPR011761">
    <property type="entry name" value="ATP-grasp"/>
</dbReference>
<evidence type="ECO:0000256" key="7">
    <source>
        <dbReference type="PROSITE-ProRule" id="PRU00409"/>
    </source>
</evidence>
<dbReference type="InterPro" id="IPR008189">
    <property type="entry name" value="rRNA_ssu_MeTfrase_I"/>
</dbReference>
<dbReference type="HAMAP" id="MF_01877">
    <property type="entry name" value="16SrRNA_methyltr_I"/>
    <property type="match status" value="1"/>
</dbReference>
<keyword evidence="4 6" id="KW-0808">Transferase</keyword>
<dbReference type="Pfam" id="PF00590">
    <property type="entry name" value="TP_methylase"/>
    <property type="match status" value="1"/>
</dbReference>
<keyword evidence="7" id="KW-0067">ATP-binding</keyword>
<gene>
    <name evidence="6 9" type="primary">rsmI</name>
    <name evidence="9" type="ORF">RM530_14215</name>
</gene>
<evidence type="ECO:0000256" key="3">
    <source>
        <dbReference type="ARBA" id="ARBA00022603"/>
    </source>
</evidence>
<dbReference type="CDD" id="cd11648">
    <property type="entry name" value="RsmI"/>
    <property type="match status" value="1"/>
</dbReference>
<protein>
    <recommendedName>
        <fullName evidence="6">Ribosomal RNA small subunit methyltransferase I</fullName>
        <ecNumber evidence="6">2.1.1.198</ecNumber>
    </recommendedName>
    <alternativeName>
        <fullName evidence="6">16S rRNA 2'-O-ribose C1402 methyltransferase</fullName>
    </alternativeName>
    <alternativeName>
        <fullName evidence="6">rRNA (cytidine-2'-O-)-methyltransferase RsmI</fullName>
    </alternativeName>
</protein>
<comment type="function">
    <text evidence="6">Catalyzes the 2'-O-methylation of the ribose of cytidine 1402 (C1402) in 16S rRNA.</text>
</comment>
<dbReference type="PANTHER" id="PTHR46111:SF1">
    <property type="entry name" value="RIBOSOMAL RNA SMALL SUBUNIT METHYLTRANSFERASE I"/>
    <property type="match status" value="1"/>
</dbReference>
<comment type="subcellular location">
    <subcellularLocation>
        <location evidence="6">Cytoplasm</location>
    </subcellularLocation>
</comment>
<evidence type="ECO:0000313" key="10">
    <source>
        <dbReference type="Proteomes" id="UP001254608"/>
    </source>
</evidence>
<proteinExistence type="inferred from homology"/>
<dbReference type="InterPro" id="IPR014776">
    <property type="entry name" value="4pyrrole_Mease_sub2"/>
</dbReference>
<feature type="domain" description="ATP-grasp" evidence="8">
    <location>
        <begin position="74"/>
        <end position="293"/>
    </location>
</feature>
<dbReference type="NCBIfam" id="TIGR00096">
    <property type="entry name" value="16S rRNA (cytidine(1402)-2'-O)-methyltransferase"/>
    <property type="match status" value="1"/>
</dbReference>
<evidence type="ECO:0000259" key="8">
    <source>
        <dbReference type="PROSITE" id="PS50975"/>
    </source>
</evidence>
<comment type="catalytic activity">
    <reaction evidence="6">
        <text>cytidine(1402) in 16S rRNA + S-adenosyl-L-methionine = 2'-O-methylcytidine(1402) in 16S rRNA + S-adenosyl-L-homocysteine + H(+)</text>
        <dbReference type="Rhea" id="RHEA:42924"/>
        <dbReference type="Rhea" id="RHEA-COMP:10285"/>
        <dbReference type="Rhea" id="RHEA-COMP:10286"/>
        <dbReference type="ChEBI" id="CHEBI:15378"/>
        <dbReference type="ChEBI" id="CHEBI:57856"/>
        <dbReference type="ChEBI" id="CHEBI:59789"/>
        <dbReference type="ChEBI" id="CHEBI:74495"/>
        <dbReference type="ChEBI" id="CHEBI:82748"/>
        <dbReference type="EC" id="2.1.1.198"/>
    </reaction>
</comment>
<comment type="caution">
    <text evidence="9">The sequence shown here is derived from an EMBL/GenBank/DDBJ whole genome shotgun (WGS) entry which is preliminary data.</text>
</comment>
<evidence type="ECO:0000313" key="9">
    <source>
        <dbReference type="EMBL" id="MDT0498502.1"/>
    </source>
</evidence>
<dbReference type="PIRSF" id="PIRSF005917">
    <property type="entry name" value="MTase_YraL"/>
    <property type="match status" value="1"/>
</dbReference>
<dbReference type="InterPro" id="IPR035996">
    <property type="entry name" value="4pyrrol_Methylase_sf"/>
</dbReference>
<dbReference type="SUPFAM" id="SSF53790">
    <property type="entry name" value="Tetrapyrrole methylase"/>
    <property type="match status" value="1"/>
</dbReference>
<organism evidence="9 10">
    <name type="scientific">Banduia mediterranea</name>
    <dbReference type="NCBI Taxonomy" id="3075609"/>
    <lineage>
        <taxon>Bacteria</taxon>
        <taxon>Pseudomonadati</taxon>
        <taxon>Pseudomonadota</taxon>
        <taxon>Gammaproteobacteria</taxon>
        <taxon>Nevskiales</taxon>
        <taxon>Algiphilaceae</taxon>
        <taxon>Banduia</taxon>
    </lineage>
</organism>
<dbReference type="PROSITE" id="PS01296">
    <property type="entry name" value="RSMI"/>
    <property type="match status" value="1"/>
</dbReference>
<dbReference type="EMBL" id="JAVRIC010000022">
    <property type="protein sequence ID" value="MDT0498502.1"/>
    <property type="molecule type" value="Genomic_DNA"/>
</dbReference>
<keyword evidence="3 6" id="KW-0489">Methyltransferase</keyword>
<dbReference type="Pfam" id="PF23016">
    <property type="entry name" value="RsmI_C"/>
    <property type="match status" value="1"/>
</dbReference>
<dbReference type="Proteomes" id="UP001254608">
    <property type="component" value="Unassembled WGS sequence"/>
</dbReference>
<name>A0ABU2WKT8_9GAMM</name>
<dbReference type="PROSITE" id="PS50975">
    <property type="entry name" value="ATP_GRASP"/>
    <property type="match status" value="1"/>
</dbReference>
<evidence type="ECO:0000256" key="1">
    <source>
        <dbReference type="ARBA" id="ARBA00022490"/>
    </source>
</evidence>
<dbReference type="Gene3D" id="3.40.1010.10">
    <property type="entry name" value="Cobalt-precorrin-4 Transmethylase, Domain 1"/>
    <property type="match status" value="1"/>
</dbReference>
<evidence type="ECO:0000256" key="6">
    <source>
        <dbReference type="HAMAP-Rule" id="MF_01877"/>
    </source>
</evidence>
<dbReference type="EC" id="2.1.1.198" evidence="6"/>
<sequence>MPASTETDSAAIDPSQASAEVSDGHLYVVATPIGNLGDLSPRALRVLSAVNAICAEDTRVTGALLSHFGVRARLIALHEHNETDIAGKLVARLLAGESLALVSDAGTPLVSDPGFALVRASRAAGVPVMTVPGPCAVVAALSVSGLPSDRFVFEGFLPSRRGARRSRLEALADCRDTLIVYESSHRIAECLTDCAEVLGADRRICLARELSKRFEQSVTDTAARLCQWLTQDSNRTRGEFVLVIEGAAEAERPDDAEHILRVLLSELEPSRAARVAAELTGQRKNALYKRALEMSAPPVQ</sequence>